<dbReference type="InterPro" id="IPR020846">
    <property type="entry name" value="MFS_dom"/>
</dbReference>
<feature type="transmembrane region" description="Helical" evidence="14">
    <location>
        <begin position="373"/>
        <end position="393"/>
    </location>
</feature>
<evidence type="ECO:0000256" key="11">
    <source>
        <dbReference type="ARBA" id="ARBA00023136"/>
    </source>
</evidence>
<dbReference type="InterPro" id="IPR036259">
    <property type="entry name" value="MFS_trans_sf"/>
</dbReference>
<reference evidence="16" key="1">
    <citation type="submission" date="2025-08" db="UniProtKB">
        <authorList>
            <consortium name="Ensembl"/>
        </authorList>
    </citation>
    <scope>IDENTIFICATION</scope>
</reference>
<comment type="similarity">
    <text evidence="4">Belongs to the major facilitator superfamily. Sugar transporter (TC 2.A.1.1) family. Glucose transporter subfamily.</text>
</comment>
<dbReference type="GeneTree" id="ENSGT00940000166173"/>
<evidence type="ECO:0000313" key="17">
    <source>
        <dbReference type="Proteomes" id="UP000694383"/>
    </source>
</evidence>
<evidence type="ECO:0000256" key="4">
    <source>
        <dbReference type="ARBA" id="ARBA00007004"/>
    </source>
</evidence>
<comment type="catalytic activity">
    <reaction evidence="1">
        <text>D-fructose(out) = D-fructose(in)</text>
        <dbReference type="Rhea" id="RHEA:60372"/>
        <dbReference type="ChEBI" id="CHEBI:37721"/>
    </reaction>
</comment>
<evidence type="ECO:0000256" key="2">
    <source>
        <dbReference type="ARBA" id="ARBA00004135"/>
    </source>
</evidence>
<feature type="domain" description="Major facilitator superfamily (MFS) profile" evidence="15">
    <location>
        <begin position="51"/>
        <end position="494"/>
    </location>
</feature>
<evidence type="ECO:0000259" key="15">
    <source>
        <dbReference type="PROSITE" id="PS50850"/>
    </source>
</evidence>
<evidence type="ECO:0000256" key="1">
    <source>
        <dbReference type="ARBA" id="ARBA00000590"/>
    </source>
</evidence>
<keyword evidence="10 14" id="KW-1133">Transmembrane helix</keyword>
<evidence type="ECO:0000256" key="5">
    <source>
        <dbReference type="ARBA" id="ARBA00015973"/>
    </source>
</evidence>
<evidence type="ECO:0000256" key="13">
    <source>
        <dbReference type="ARBA" id="ARBA00031099"/>
    </source>
</evidence>
<evidence type="ECO:0000256" key="12">
    <source>
        <dbReference type="ARBA" id="ARBA00029961"/>
    </source>
</evidence>
<organism evidence="16 17">
    <name type="scientific">Oryzias sinensis</name>
    <name type="common">Chinese medaka</name>
    <dbReference type="NCBI Taxonomy" id="183150"/>
    <lineage>
        <taxon>Eukaryota</taxon>
        <taxon>Metazoa</taxon>
        <taxon>Chordata</taxon>
        <taxon>Craniata</taxon>
        <taxon>Vertebrata</taxon>
        <taxon>Euteleostomi</taxon>
        <taxon>Actinopterygii</taxon>
        <taxon>Neopterygii</taxon>
        <taxon>Teleostei</taxon>
        <taxon>Neoteleostei</taxon>
        <taxon>Acanthomorphata</taxon>
        <taxon>Ovalentaria</taxon>
        <taxon>Atherinomorphae</taxon>
        <taxon>Beloniformes</taxon>
        <taxon>Adrianichthyidae</taxon>
        <taxon>Oryziinae</taxon>
        <taxon>Oryzias</taxon>
    </lineage>
</organism>
<feature type="transmembrane region" description="Helical" evidence="14">
    <location>
        <begin position="439"/>
        <end position="464"/>
    </location>
</feature>
<dbReference type="InterPro" id="IPR005828">
    <property type="entry name" value="MFS_sugar_transport-like"/>
</dbReference>
<name>A0A8C8E0I7_9TELE</name>
<feature type="transmembrane region" description="Helical" evidence="14">
    <location>
        <begin position="131"/>
        <end position="152"/>
    </location>
</feature>
<keyword evidence="8" id="KW-0762">Sugar transport</keyword>
<dbReference type="Gene3D" id="1.20.1250.20">
    <property type="entry name" value="MFS general substrate transporter like domains"/>
    <property type="match status" value="1"/>
</dbReference>
<evidence type="ECO:0000256" key="8">
    <source>
        <dbReference type="ARBA" id="ARBA00022597"/>
    </source>
</evidence>
<feature type="transmembrane region" description="Helical" evidence="14">
    <location>
        <begin position="48"/>
        <end position="66"/>
    </location>
</feature>
<dbReference type="PANTHER" id="PTHR23503:SF130">
    <property type="entry name" value="SOLUTE CARRIER FAMILY 2 (FACILITATED GLUCOSE TRANSPORTER), MEMBER 9-LIKE 1"/>
    <property type="match status" value="1"/>
</dbReference>
<dbReference type="GO" id="GO:0070837">
    <property type="term" value="P:dehydroascorbic acid transport"/>
    <property type="evidence" value="ECO:0007669"/>
    <property type="project" value="TreeGrafter"/>
</dbReference>
<feature type="transmembrane region" description="Helical" evidence="14">
    <location>
        <begin position="99"/>
        <end position="119"/>
    </location>
</feature>
<feature type="transmembrane region" description="Helical" evidence="14">
    <location>
        <begin position="222"/>
        <end position="243"/>
    </location>
</feature>
<keyword evidence="7" id="KW-1003">Cell membrane</keyword>
<dbReference type="GO" id="GO:0046323">
    <property type="term" value="P:D-glucose import"/>
    <property type="evidence" value="ECO:0007669"/>
    <property type="project" value="TreeGrafter"/>
</dbReference>
<dbReference type="AlphaFoldDB" id="A0A8C8E0I7"/>
<dbReference type="GO" id="GO:0055056">
    <property type="term" value="F:D-glucose transmembrane transporter activity"/>
    <property type="evidence" value="ECO:0007669"/>
    <property type="project" value="TreeGrafter"/>
</dbReference>
<feature type="transmembrane region" description="Helical" evidence="14">
    <location>
        <begin position="470"/>
        <end position="490"/>
    </location>
</feature>
<protein>
    <recommendedName>
        <fullName evidence="5">Solute carrier family 2, facilitated glucose transporter member 5</fullName>
    </recommendedName>
    <alternativeName>
        <fullName evidence="13">Fructose transporter</fullName>
    </alternativeName>
    <alternativeName>
        <fullName evidence="12">Glucose transporter type 5, small intestine</fullName>
    </alternativeName>
</protein>
<dbReference type="Pfam" id="PF00083">
    <property type="entry name" value="Sugar_tr"/>
    <property type="match status" value="1"/>
</dbReference>
<feature type="transmembrane region" description="Helical" evidence="14">
    <location>
        <begin position="346"/>
        <end position="366"/>
    </location>
</feature>
<evidence type="ECO:0000256" key="7">
    <source>
        <dbReference type="ARBA" id="ARBA00022475"/>
    </source>
</evidence>
<feature type="transmembrane region" description="Helical" evidence="14">
    <location>
        <begin position="308"/>
        <end position="334"/>
    </location>
</feature>
<dbReference type="GO" id="GO:0042383">
    <property type="term" value="C:sarcolemma"/>
    <property type="evidence" value="ECO:0007669"/>
    <property type="project" value="UniProtKB-SubCell"/>
</dbReference>
<evidence type="ECO:0000256" key="10">
    <source>
        <dbReference type="ARBA" id="ARBA00022989"/>
    </source>
</evidence>
<feature type="transmembrane region" description="Helical" evidence="14">
    <location>
        <begin position="399"/>
        <end position="418"/>
    </location>
</feature>
<keyword evidence="9 14" id="KW-0812">Transmembrane</keyword>
<evidence type="ECO:0000256" key="14">
    <source>
        <dbReference type="SAM" id="Phobius"/>
    </source>
</evidence>
<dbReference type="Ensembl" id="ENSOSIT00000046372.1">
    <property type="protein sequence ID" value="ENSOSIP00000044071.1"/>
    <property type="gene ID" value="ENSOSIG00000021110.1"/>
</dbReference>
<evidence type="ECO:0000256" key="3">
    <source>
        <dbReference type="ARBA" id="ARBA00004651"/>
    </source>
</evidence>
<feature type="transmembrane region" description="Helical" evidence="14">
    <location>
        <begin position="158"/>
        <end position="180"/>
    </location>
</feature>
<dbReference type="Proteomes" id="UP000694383">
    <property type="component" value="Unplaced"/>
</dbReference>
<feature type="transmembrane region" description="Helical" evidence="14">
    <location>
        <begin position="16"/>
        <end position="41"/>
    </location>
</feature>
<reference evidence="16" key="2">
    <citation type="submission" date="2025-09" db="UniProtKB">
        <authorList>
            <consortium name="Ensembl"/>
        </authorList>
    </citation>
    <scope>IDENTIFICATION</scope>
</reference>
<evidence type="ECO:0000256" key="9">
    <source>
        <dbReference type="ARBA" id="ARBA00022692"/>
    </source>
</evidence>
<keyword evidence="6" id="KW-0813">Transport</keyword>
<dbReference type="GO" id="GO:0005353">
    <property type="term" value="F:fructose transmembrane transporter activity"/>
    <property type="evidence" value="ECO:0007669"/>
    <property type="project" value="UniProtKB-ARBA"/>
</dbReference>
<evidence type="ECO:0000256" key="6">
    <source>
        <dbReference type="ARBA" id="ARBA00022448"/>
    </source>
</evidence>
<dbReference type="SUPFAM" id="SSF103473">
    <property type="entry name" value="MFS general substrate transporter"/>
    <property type="match status" value="1"/>
</dbReference>
<keyword evidence="11 14" id="KW-0472">Membrane</keyword>
<sequence length="525" mass="58664">MCEDYLGCRYPQPSYLLVWLCYISSQFQLSHCTFYAVTLLFQIHGNALLLIIILGIGGSFHCGYHITGLSSPSPYIQHFINSSWFNRYGEPPSPESATMVWSLVVSMFAVGGLFGVFSVKFFTGKLGCKRAMIGNNLISIIGAGVMLTSKWAQSFEMIIIARALFGFSAALGTSLHLMYLGEISPRQIRGSVTLTSATFLSLGKLSGQFFGLTEILGGQDMWNIVLSVPACLSLVQVLALPFLPEPPRYLFIEKRDDKACKKALQRLWGPGEYKQEMDEMLMEQLASEAAPPKSFLMLIRDRTVRWQLITMSTIFCCNQLSGMSAISIFAFDIFVKAGIPKENVRYVTLGLGLSEIVTSLVSGLLIEYSGRRPLLWGGYGFMSLIWVLVTITLNLKDTYYWISYLSAALIFLFFVFFCGGPGAATGTLNNELFTQSNRLAAFALVGFLRWFMFAMQGLIFPFIIKTFGSYCFTLFALTSLLGSLYAFFILPETKGKTLLEISAEFKTISVCWKFWSKKETKETQL</sequence>
<keyword evidence="17" id="KW-1185">Reference proteome</keyword>
<dbReference type="PROSITE" id="PS50850">
    <property type="entry name" value="MFS"/>
    <property type="match status" value="1"/>
</dbReference>
<accession>A0A8C8E0I7</accession>
<comment type="subcellular location">
    <subcellularLocation>
        <location evidence="2">Cell membrane</location>
        <location evidence="2">Sarcolemma</location>
    </subcellularLocation>
    <subcellularLocation>
        <location evidence="3">Cell membrane</location>
        <topology evidence="3">Multi-pass membrane protein</topology>
    </subcellularLocation>
</comment>
<dbReference type="InterPro" id="IPR045263">
    <property type="entry name" value="GLUT"/>
</dbReference>
<dbReference type="GO" id="GO:1990539">
    <property type="term" value="P:fructose import across plasma membrane"/>
    <property type="evidence" value="ECO:0007669"/>
    <property type="project" value="UniProtKB-ARBA"/>
</dbReference>
<dbReference type="PANTHER" id="PTHR23503">
    <property type="entry name" value="SOLUTE CARRIER FAMILY 2"/>
    <property type="match status" value="1"/>
</dbReference>
<proteinExistence type="inferred from homology"/>
<evidence type="ECO:0000313" key="16">
    <source>
        <dbReference type="Ensembl" id="ENSOSIP00000044071.1"/>
    </source>
</evidence>
<dbReference type="FunFam" id="1.20.1250.20:FF:001511">
    <property type="entry name" value="Solute carrier family 2, facilitated glucose transporter member 5"/>
    <property type="match status" value="1"/>
</dbReference>